<evidence type="ECO:0000256" key="1">
    <source>
        <dbReference type="SAM" id="Phobius"/>
    </source>
</evidence>
<dbReference type="RefSeq" id="WP_132123970.1">
    <property type="nucleotide sequence ID" value="NZ_SLWS01000011.1"/>
</dbReference>
<proteinExistence type="predicted"/>
<keyword evidence="3" id="KW-1185">Reference proteome</keyword>
<dbReference type="EMBL" id="SLWS01000011">
    <property type="protein sequence ID" value="TCO52991.1"/>
    <property type="molecule type" value="Genomic_DNA"/>
</dbReference>
<dbReference type="AlphaFoldDB" id="A0A4R2J3D1"/>
<protein>
    <submittedName>
        <fullName evidence="2">Uncharacterized protein</fullName>
    </submittedName>
</protein>
<reference evidence="2 3" key="1">
    <citation type="submission" date="2019-03" db="EMBL/GenBank/DDBJ databases">
        <title>Genomic Encyclopedia of Type Strains, Phase IV (KMG-IV): sequencing the most valuable type-strain genomes for metagenomic binning, comparative biology and taxonomic classification.</title>
        <authorList>
            <person name="Goeker M."/>
        </authorList>
    </citation>
    <scope>NUCLEOTIDE SEQUENCE [LARGE SCALE GENOMIC DNA]</scope>
    <source>
        <strain evidence="2 3">DSM 45934</strain>
    </source>
</reference>
<feature type="transmembrane region" description="Helical" evidence="1">
    <location>
        <begin position="12"/>
        <end position="35"/>
    </location>
</feature>
<accession>A0A4R2J3D1</accession>
<gene>
    <name evidence="2" type="ORF">EV192_111185</name>
</gene>
<name>A0A4R2J3D1_9PSEU</name>
<evidence type="ECO:0000313" key="2">
    <source>
        <dbReference type="EMBL" id="TCO52991.1"/>
    </source>
</evidence>
<comment type="caution">
    <text evidence="2">The sequence shown here is derived from an EMBL/GenBank/DDBJ whole genome shotgun (WGS) entry which is preliminary data.</text>
</comment>
<evidence type="ECO:0000313" key="3">
    <source>
        <dbReference type="Proteomes" id="UP000295680"/>
    </source>
</evidence>
<keyword evidence="1" id="KW-1133">Transmembrane helix</keyword>
<organism evidence="2 3">
    <name type="scientific">Actinocrispum wychmicini</name>
    <dbReference type="NCBI Taxonomy" id="1213861"/>
    <lineage>
        <taxon>Bacteria</taxon>
        <taxon>Bacillati</taxon>
        <taxon>Actinomycetota</taxon>
        <taxon>Actinomycetes</taxon>
        <taxon>Pseudonocardiales</taxon>
        <taxon>Pseudonocardiaceae</taxon>
        <taxon>Actinocrispum</taxon>
    </lineage>
</organism>
<keyword evidence="1" id="KW-0472">Membrane</keyword>
<keyword evidence="1" id="KW-0812">Transmembrane</keyword>
<dbReference type="Proteomes" id="UP000295680">
    <property type="component" value="Unassembled WGS sequence"/>
</dbReference>
<sequence>MREKTAYPERLTIGVTFLLAGVVASIYAVSLYPVIRRIHHGVAARTVAHKVTSFLRDLDT</sequence>